<comment type="pathway">
    <text evidence="1">Cofactor biosynthesis; NAD(+) biosynthesis.</text>
</comment>
<proteinExistence type="inferred from homology"/>
<dbReference type="Gene3D" id="3.40.50.620">
    <property type="entry name" value="HUPs"/>
    <property type="match status" value="1"/>
</dbReference>
<comment type="catalytic activity">
    <reaction evidence="7">
        <text>deamido-NAD(+) + NH4(+) + ATP = AMP + diphosphate + NAD(+) + H(+)</text>
        <dbReference type="Rhea" id="RHEA:21188"/>
        <dbReference type="ChEBI" id="CHEBI:15378"/>
        <dbReference type="ChEBI" id="CHEBI:28938"/>
        <dbReference type="ChEBI" id="CHEBI:30616"/>
        <dbReference type="ChEBI" id="CHEBI:33019"/>
        <dbReference type="ChEBI" id="CHEBI:57540"/>
        <dbReference type="ChEBI" id="CHEBI:58437"/>
        <dbReference type="ChEBI" id="CHEBI:456215"/>
        <dbReference type="EC" id="6.3.1.5"/>
    </reaction>
</comment>
<accession>A0A9D2UWW8</accession>
<dbReference type="SUPFAM" id="SSF52402">
    <property type="entry name" value="Adenine nucleotide alpha hydrolases-like"/>
    <property type="match status" value="1"/>
</dbReference>
<dbReference type="PANTHER" id="PTHR23090:SF9">
    <property type="entry name" value="GLUTAMINE-DEPENDENT NAD(+) SYNTHETASE"/>
    <property type="match status" value="1"/>
</dbReference>
<comment type="caution">
    <text evidence="9">The sequence shown here is derived from an EMBL/GenBank/DDBJ whole genome shotgun (WGS) entry which is preliminary data.</text>
</comment>
<keyword evidence="4 6" id="KW-0067">ATP-binding</keyword>
<dbReference type="GO" id="GO:0005737">
    <property type="term" value="C:cytoplasm"/>
    <property type="evidence" value="ECO:0007669"/>
    <property type="project" value="InterPro"/>
</dbReference>
<evidence type="ECO:0000256" key="4">
    <source>
        <dbReference type="ARBA" id="ARBA00022840"/>
    </source>
</evidence>
<dbReference type="EMBL" id="DYWI01000094">
    <property type="protein sequence ID" value="HJF65482.1"/>
    <property type="molecule type" value="Genomic_DNA"/>
</dbReference>
<dbReference type="FunFam" id="3.40.50.620:FF:000106">
    <property type="entry name" value="Glutamine-dependent NAD(+) synthetase"/>
    <property type="match status" value="1"/>
</dbReference>
<dbReference type="AlphaFoldDB" id="A0A9D2UWW8"/>
<comment type="similarity">
    <text evidence="6">Belongs to the NAD synthetase family.</text>
</comment>
<dbReference type="Pfam" id="PF02540">
    <property type="entry name" value="NAD_synthase"/>
    <property type="match status" value="1"/>
</dbReference>
<protein>
    <recommendedName>
        <fullName evidence="7">NH(3)-dependent NAD(+) synthetase</fullName>
        <ecNumber evidence="7">6.3.1.5</ecNumber>
    </recommendedName>
</protein>
<organism evidence="9 10">
    <name type="scientific">Slackia equolifaciens</name>
    <dbReference type="NCBI Taxonomy" id="498718"/>
    <lineage>
        <taxon>Bacteria</taxon>
        <taxon>Bacillati</taxon>
        <taxon>Actinomycetota</taxon>
        <taxon>Coriobacteriia</taxon>
        <taxon>Eggerthellales</taxon>
        <taxon>Eggerthellaceae</taxon>
        <taxon>Slackia</taxon>
    </lineage>
</organism>
<dbReference type="GO" id="GO:0005524">
    <property type="term" value="F:ATP binding"/>
    <property type="evidence" value="ECO:0007669"/>
    <property type="project" value="UniProtKB-KW"/>
</dbReference>
<dbReference type="GO" id="GO:0004359">
    <property type="term" value="F:glutaminase activity"/>
    <property type="evidence" value="ECO:0007669"/>
    <property type="project" value="InterPro"/>
</dbReference>
<keyword evidence="2 6" id="KW-0436">Ligase</keyword>
<evidence type="ECO:0000256" key="2">
    <source>
        <dbReference type="ARBA" id="ARBA00022598"/>
    </source>
</evidence>
<evidence type="ECO:0000256" key="7">
    <source>
        <dbReference type="RuleBase" id="RU003812"/>
    </source>
</evidence>
<dbReference type="GO" id="GO:0009435">
    <property type="term" value="P:NAD+ biosynthetic process"/>
    <property type="evidence" value="ECO:0007669"/>
    <property type="project" value="InterPro"/>
</dbReference>
<feature type="domain" description="NAD/GMP synthase" evidence="8">
    <location>
        <begin position="11"/>
        <end position="262"/>
    </location>
</feature>
<evidence type="ECO:0000256" key="1">
    <source>
        <dbReference type="ARBA" id="ARBA00004790"/>
    </source>
</evidence>
<sequence>MTPEDQYRICVDGLSDFAAGIGATDVVLGLSGGIDSSLVACMCVDAFGADHVHGYMLPGPYSSEHSLVDAQELGRNLGLHVERISIVEPYEAFAHVLGPHCAADCAPFTGLAAENTQARCRMVVLMALSNAHGWMMVNTGNKSEAMMGYSTLYGDTAGAYAPIGGLYKTDVFAVSRWVNLEACAKGDLPPIPQHVLVKPPSAELAPGQKDEDTLGSYAELDRILIDHVERGMDASALIAAGYDAEEVRRITDRVSSYEFKRALEPDFPSIPYI</sequence>
<dbReference type="InterPro" id="IPR003694">
    <property type="entry name" value="NAD_synthase"/>
</dbReference>
<keyword evidence="3 6" id="KW-0547">Nucleotide-binding</keyword>
<evidence type="ECO:0000256" key="5">
    <source>
        <dbReference type="ARBA" id="ARBA00023027"/>
    </source>
</evidence>
<dbReference type="PANTHER" id="PTHR23090">
    <property type="entry name" value="NH 3 /GLUTAMINE-DEPENDENT NAD + SYNTHETASE"/>
    <property type="match status" value="1"/>
</dbReference>
<evidence type="ECO:0000256" key="6">
    <source>
        <dbReference type="RuleBase" id="RU003811"/>
    </source>
</evidence>
<reference evidence="9" key="2">
    <citation type="submission" date="2021-09" db="EMBL/GenBank/DDBJ databases">
        <authorList>
            <person name="Gilroy R."/>
        </authorList>
    </citation>
    <scope>NUCLEOTIDE SEQUENCE</scope>
    <source>
        <strain evidence="9">ChiGjej6B6-11269</strain>
    </source>
</reference>
<dbReference type="NCBIfam" id="TIGR00552">
    <property type="entry name" value="nadE"/>
    <property type="match status" value="1"/>
</dbReference>
<evidence type="ECO:0000259" key="8">
    <source>
        <dbReference type="Pfam" id="PF02540"/>
    </source>
</evidence>
<dbReference type="EC" id="6.3.1.5" evidence="7"/>
<dbReference type="GO" id="GO:0008795">
    <property type="term" value="F:NAD+ synthase activity"/>
    <property type="evidence" value="ECO:0007669"/>
    <property type="project" value="UniProtKB-EC"/>
</dbReference>
<evidence type="ECO:0000256" key="3">
    <source>
        <dbReference type="ARBA" id="ARBA00022741"/>
    </source>
</evidence>
<evidence type="ECO:0000313" key="9">
    <source>
        <dbReference type="EMBL" id="HJF65482.1"/>
    </source>
</evidence>
<dbReference type="Proteomes" id="UP000786989">
    <property type="component" value="Unassembled WGS sequence"/>
</dbReference>
<dbReference type="CDD" id="cd00553">
    <property type="entry name" value="NAD_synthase"/>
    <property type="match status" value="1"/>
</dbReference>
<dbReference type="GO" id="GO:0003952">
    <property type="term" value="F:NAD+ synthase (glutamine-hydrolyzing) activity"/>
    <property type="evidence" value="ECO:0007669"/>
    <property type="project" value="InterPro"/>
</dbReference>
<evidence type="ECO:0000313" key="10">
    <source>
        <dbReference type="Proteomes" id="UP000786989"/>
    </source>
</evidence>
<name>A0A9D2UWW8_9ACTN</name>
<gene>
    <name evidence="9" type="primary">nadE</name>
    <name evidence="9" type="ORF">K8U77_05110</name>
</gene>
<keyword evidence="5 6" id="KW-0520">NAD</keyword>
<dbReference type="InterPro" id="IPR014729">
    <property type="entry name" value="Rossmann-like_a/b/a_fold"/>
</dbReference>
<dbReference type="InterPro" id="IPR022310">
    <property type="entry name" value="NAD/GMP_synthase"/>
</dbReference>
<reference evidence="9" key="1">
    <citation type="journal article" date="2021" name="PeerJ">
        <title>Extensive microbial diversity within the chicken gut microbiome revealed by metagenomics and culture.</title>
        <authorList>
            <person name="Gilroy R."/>
            <person name="Ravi A."/>
            <person name="Getino M."/>
            <person name="Pursley I."/>
            <person name="Horton D.L."/>
            <person name="Alikhan N.F."/>
            <person name="Baker D."/>
            <person name="Gharbi K."/>
            <person name="Hall N."/>
            <person name="Watson M."/>
            <person name="Adriaenssens E.M."/>
            <person name="Foster-Nyarko E."/>
            <person name="Jarju S."/>
            <person name="Secka A."/>
            <person name="Antonio M."/>
            <person name="Oren A."/>
            <person name="Chaudhuri R.R."/>
            <person name="La Ragione R."/>
            <person name="Hildebrand F."/>
            <person name="Pallen M.J."/>
        </authorList>
    </citation>
    <scope>NUCLEOTIDE SEQUENCE</scope>
    <source>
        <strain evidence="9">ChiGjej6B6-11269</strain>
    </source>
</reference>